<feature type="region of interest" description="Disordered" evidence="1">
    <location>
        <begin position="1"/>
        <end position="52"/>
    </location>
</feature>
<accession>A0A2H4SW46</accession>
<dbReference type="OrthoDB" id="3431997at2759"/>
<dbReference type="Proteomes" id="UP000323067">
    <property type="component" value="Chromosome i"/>
</dbReference>
<feature type="region of interest" description="Disordered" evidence="1">
    <location>
        <begin position="93"/>
        <end position="149"/>
    </location>
</feature>
<sequence length="149" mass="16245">MGKLPKEQEALTEQSAGPELPPPEYAAADDSAPDTPPPGYTPGPSPYQTVPVGWNLYSKPYSRRAFHIGPHAAAPVYSLELHTGLLSSRPFLVLRPGRDTTTTKTSSSPPLATARRDAPPPHHHHRRPRHLGAADGARPATDLFVRRRR</sequence>
<proteinExistence type="predicted"/>
<gene>
    <name evidence="2" type="ORF">A9K55_000242</name>
</gene>
<feature type="compositionally biased region" description="Basic residues" evidence="1">
    <location>
        <begin position="121"/>
        <end position="130"/>
    </location>
</feature>
<dbReference type="VEuPathDB" id="FungiDB:A9K55_000242"/>
<evidence type="ECO:0000256" key="1">
    <source>
        <dbReference type="SAM" id="MobiDB-lite"/>
    </source>
</evidence>
<dbReference type="AlphaFoldDB" id="A0A2H4SW46"/>
<dbReference type="VEuPathDB" id="FungiDB:CCM_07555"/>
<evidence type="ECO:0000313" key="2">
    <source>
        <dbReference type="EMBL" id="ATY67319.1"/>
    </source>
</evidence>
<feature type="compositionally biased region" description="Pro residues" evidence="1">
    <location>
        <begin position="34"/>
        <end position="45"/>
    </location>
</feature>
<name>A0A2H4SW46_CORMI</name>
<reference evidence="2 3" key="1">
    <citation type="journal article" date="2017" name="BMC Genomics">
        <title>Chromosome level assembly and secondary metabolite potential of the parasitic fungus Cordyceps militaris.</title>
        <authorList>
            <person name="Kramer G.J."/>
            <person name="Nodwell J.R."/>
        </authorList>
    </citation>
    <scope>NUCLEOTIDE SEQUENCE [LARGE SCALE GENOMIC DNA]</scope>
    <source>
        <strain evidence="2 3">ATCC 34164</strain>
    </source>
</reference>
<organism evidence="2 3">
    <name type="scientific">Cordyceps militaris</name>
    <name type="common">Caterpillar fungus</name>
    <name type="synonym">Clavaria militaris</name>
    <dbReference type="NCBI Taxonomy" id="73501"/>
    <lineage>
        <taxon>Eukaryota</taxon>
        <taxon>Fungi</taxon>
        <taxon>Dikarya</taxon>
        <taxon>Ascomycota</taxon>
        <taxon>Pezizomycotina</taxon>
        <taxon>Sordariomycetes</taxon>
        <taxon>Hypocreomycetidae</taxon>
        <taxon>Hypocreales</taxon>
        <taxon>Cordycipitaceae</taxon>
        <taxon>Cordyceps</taxon>
    </lineage>
</organism>
<dbReference type="EMBL" id="CP023328">
    <property type="protein sequence ID" value="ATY67319.1"/>
    <property type="molecule type" value="Genomic_DNA"/>
</dbReference>
<evidence type="ECO:0000313" key="3">
    <source>
        <dbReference type="Proteomes" id="UP000323067"/>
    </source>
</evidence>
<protein>
    <submittedName>
        <fullName evidence="2">Uncharacterized protein</fullName>
    </submittedName>
</protein>